<sequence length="143" mass="15033">MQRNLDICPVLAAHSRTRAGIWAGLDALARCFVCDGEEAFGFGETGQDPGDAKSVAAYVPIAPASANLGHQMDSAVSPVSGARWGGFGGSVVEIMARGRGKEIKDRNRRERPFRRCKVHSSPASGSQPEPEPVLGETGGQSAL</sequence>
<keyword evidence="3" id="KW-1185">Reference proteome</keyword>
<proteinExistence type="predicted"/>
<evidence type="ECO:0000313" key="2">
    <source>
        <dbReference type="EMBL" id="KAF3076661.1"/>
    </source>
</evidence>
<comment type="caution">
    <text evidence="2">The sequence shown here is derived from an EMBL/GenBank/DDBJ whole genome shotgun (WGS) entry which is preliminary data.</text>
</comment>
<protein>
    <submittedName>
        <fullName evidence="2">Uncharacterized protein</fullName>
    </submittedName>
</protein>
<dbReference type="EMBL" id="QLNT01000002">
    <property type="protein sequence ID" value="KAF3076661.1"/>
    <property type="molecule type" value="Genomic_DNA"/>
</dbReference>
<organism evidence="2 3">
    <name type="scientific">Trichoderma lentiforme</name>
    <dbReference type="NCBI Taxonomy" id="1567552"/>
    <lineage>
        <taxon>Eukaryota</taxon>
        <taxon>Fungi</taxon>
        <taxon>Dikarya</taxon>
        <taxon>Ascomycota</taxon>
        <taxon>Pezizomycotina</taxon>
        <taxon>Sordariomycetes</taxon>
        <taxon>Hypocreomycetidae</taxon>
        <taxon>Hypocreales</taxon>
        <taxon>Hypocreaceae</taxon>
        <taxon>Trichoderma</taxon>
    </lineage>
</organism>
<reference evidence="2 3" key="1">
    <citation type="submission" date="2018-06" db="EMBL/GenBank/DDBJ databases">
        <title>Genome analysis of cellulolytic fungus Trichoderma lentiforme CFAM-422.</title>
        <authorList>
            <person name="Steindorff A.S."/>
            <person name="Formighieri E.F."/>
            <person name="Midorikawa G.E.O."/>
            <person name="Tamietti M.S."/>
            <person name="Ramos E.Z."/>
            <person name="Silva A.S."/>
            <person name="Bon E.P.S."/>
            <person name="Mendes T.D."/>
            <person name="Damaso M.C.T."/>
            <person name="Favaro L.C.L."/>
        </authorList>
    </citation>
    <scope>NUCLEOTIDE SEQUENCE [LARGE SCALE GENOMIC DNA]</scope>
    <source>
        <strain evidence="2 3">CFAM-422</strain>
    </source>
</reference>
<evidence type="ECO:0000256" key="1">
    <source>
        <dbReference type="SAM" id="MobiDB-lite"/>
    </source>
</evidence>
<name>A0A9P4XPE1_9HYPO</name>
<evidence type="ECO:0000313" key="3">
    <source>
        <dbReference type="Proteomes" id="UP000801864"/>
    </source>
</evidence>
<accession>A0A9P4XPE1</accession>
<feature type="region of interest" description="Disordered" evidence="1">
    <location>
        <begin position="102"/>
        <end position="143"/>
    </location>
</feature>
<gene>
    <name evidence="2" type="ORF">CFAM422_001063</name>
</gene>
<dbReference type="AlphaFoldDB" id="A0A9P4XPE1"/>
<dbReference type="Proteomes" id="UP000801864">
    <property type="component" value="Unassembled WGS sequence"/>
</dbReference>